<evidence type="ECO:0000313" key="2">
    <source>
        <dbReference type="Proteomes" id="UP000663671"/>
    </source>
</evidence>
<dbReference type="VEuPathDB" id="FungiDB:I7I51_01150"/>
<organism evidence="1 2">
    <name type="scientific">Ajellomyces capsulatus</name>
    <name type="common">Darling's disease fungus</name>
    <name type="synonym">Histoplasma capsulatum</name>
    <dbReference type="NCBI Taxonomy" id="5037"/>
    <lineage>
        <taxon>Eukaryota</taxon>
        <taxon>Fungi</taxon>
        <taxon>Dikarya</taxon>
        <taxon>Ascomycota</taxon>
        <taxon>Pezizomycotina</taxon>
        <taxon>Eurotiomycetes</taxon>
        <taxon>Eurotiomycetidae</taxon>
        <taxon>Onygenales</taxon>
        <taxon>Ajellomycetaceae</taxon>
        <taxon>Histoplasma</taxon>
    </lineage>
</organism>
<name>A0A8A1MBY3_AJECA</name>
<accession>A0A8A1MBY3</accession>
<gene>
    <name evidence="1" type="ORF">I7I51_01150</name>
</gene>
<evidence type="ECO:0000313" key="1">
    <source>
        <dbReference type="EMBL" id="QSS64088.1"/>
    </source>
</evidence>
<dbReference type="Proteomes" id="UP000663671">
    <property type="component" value="Chromosome 1"/>
</dbReference>
<protein>
    <submittedName>
        <fullName evidence="1">Uncharacterized protein</fullName>
    </submittedName>
</protein>
<dbReference type="EMBL" id="CP069114">
    <property type="protein sequence ID" value="QSS64088.1"/>
    <property type="molecule type" value="Genomic_DNA"/>
</dbReference>
<reference evidence="1" key="1">
    <citation type="submission" date="2021-01" db="EMBL/GenBank/DDBJ databases">
        <title>Chromosome-level genome assembly of a human fungal pathogen reveals clustering of transcriptionally co-regulated genes.</title>
        <authorList>
            <person name="Voorhies M."/>
            <person name="Cohen S."/>
            <person name="Shea T.P."/>
            <person name="Petrus S."/>
            <person name="Munoz J.F."/>
            <person name="Poplawski S."/>
            <person name="Goldman W.E."/>
            <person name="Michael T."/>
            <person name="Cuomo C.A."/>
            <person name="Sil A."/>
            <person name="Beyhan S."/>
        </authorList>
    </citation>
    <scope>NUCLEOTIDE SEQUENCE</scope>
    <source>
        <strain evidence="1">WU24</strain>
    </source>
</reference>
<proteinExistence type="predicted"/>
<dbReference type="AlphaFoldDB" id="A0A8A1MBY3"/>
<sequence>MTKAAGCSERTPYYHISAKPTVVWQCLSASNPCSPAQKYYASDA</sequence>